<dbReference type="Proteomes" id="UP000285120">
    <property type="component" value="Unassembled WGS sequence"/>
</dbReference>
<dbReference type="AlphaFoldDB" id="A0A419UX43"/>
<evidence type="ECO:0000313" key="1">
    <source>
        <dbReference type="EMBL" id="RKD69696.1"/>
    </source>
</evidence>
<dbReference type="OrthoDB" id="288532at2"/>
<accession>A0A419UX43</accession>
<dbReference type="EMBL" id="RAPK01000011">
    <property type="protein sequence ID" value="RKD69696.1"/>
    <property type="molecule type" value="Genomic_DNA"/>
</dbReference>
<dbReference type="RefSeq" id="WP_120194256.1">
    <property type="nucleotide sequence ID" value="NZ_RAPK01000011.1"/>
</dbReference>
<reference evidence="1 2" key="1">
    <citation type="submission" date="2018-09" db="EMBL/GenBank/DDBJ databases">
        <title>Genomic Encyclopedia of Archaeal and Bacterial Type Strains, Phase II (KMG-II): from individual species to whole genera.</title>
        <authorList>
            <person name="Goeker M."/>
        </authorList>
    </citation>
    <scope>NUCLEOTIDE SEQUENCE [LARGE SCALE GENOMIC DNA]</scope>
    <source>
        <strain evidence="1 2">DSM 17008</strain>
    </source>
</reference>
<sequence length="250" mass="29301">MTIISHPLRFVYLKSYKTGGTSTEIALIKKAYEQMTAYATAKDIRKYGFSERKKGHFFTKWGRHIDIGSTQKLVDTGAKMFLRKTGSGGPLLQHQPAGEVKQLIGEKQWQESYKAVNIRNPWDLVASDYRWIMSGRAGRSEKRDMSFSYFVQMITEEESLPTGFKRMEHLLHPFVYINQEKACDFYIRFEHMEEDLSHAGRKLGLSAIDLPREKTSNSQKVNYREYYDKKTEQIVQDQFQDIIRDFEYSF</sequence>
<evidence type="ECO:0000313" key="2">
    <source>
        <dbReference type="Proteomes" id="UP000285120"/>
    </source>
</evidence>
<gene>
    <name evidence="1" type="ORF">ATL39_3123</name>
</gene>
<protein>
    <recommendedName>
        <fullName evidence="3">Sulfotransferase family protein</fullName>
    </recommendedName>
</protein>
<proteinExistence type="predicted"/>
<name>A0A419UX43_9BACL</name>
<evidence type="ECO:0008006" key="3">
    <source>
        <dbReference type="Google" id="ProtNLM"/>
    </source>
</evidence>
<keyword evidence="2" id="KW-1185">Reference proteome</keyword>
<organism evidence="1 2">
    <name type="scientific">Sinobaca qinghaiensis</name>
    <dbReference type="NCBI Taxonomy" id="342944"/>
    <lineage>
        <taxon>Bacteria</taxon>
        <taxon>Bacillati</taxon>
        <taxon>Bacillota</taxon>
        <taxon>Bacilli</taxon>
        <taxon>Bacillales</taxon>
        <taxon>Sporolactobacillaceae</taxon>
        <taxon>Sinobaca</taxon>
    </lineage>
</organism>
<comment type="caution">
    <text evidence="1">The sequence shown here is derived from an EMBL/GenBank/DDBJ whole genome shotgun (WGS) entry which is preliminary data.</text>
</comment>